<protein>
    <submittedName>
        <fullName evidence="7">ABC transport system permease protein</fullName>
    </submittedName>
</protein>
<evidence type="ECO:0000256" key="5">
    <source>
        <dbReference type="ARBA" id="ARBA00023136"/>
    </source>
</evidence>
<name>A0A1I5ZHK4_9BACI</name>
<proteinExistence type="inferred from homology"/>
<evidence type="ECO:0000256" key="1">
    <source>
        <dbReference type="ARBA" id="ARBA00004141"/>
    </source>
</evidence>
<feature type="transmembrane region" description="Helical" evidence="6">
    <location>
        <begin position="35"/>
        <end position="53"/>
    </location>
</feature>
<sequence>MDFIVLLFTVIFVFIALFLSKSFKIGIEKDIIIATIRASIQLLFIGYLLTFIFNLNNPFFTIIMILCMILVAAQNVVKKKEKKQGVFWKVLLTLIVVEGLTQGLLLLLGIIPPTPKYMIPISGMIIGNSMVLASLFLNRLASEVEIRKEEVLLILSLGGSTRQAISHILKASMKASMIPTLESQKTIGLVQLPGMMTGQILAGADPVQAVRFQLLIVFTMMASATLTCVMLSFLIYPSLFTSYQQLKER</sequence>
<feature type="transmembrane region" description="Helical" evidence="6">
    <location>
        <begin position="214"/>
        <end position="236"/>
    </location>
</feature>
<feature type="transmembrane region" description="Helical" evidence="6">
    <location>
        <begin position="86"/>
        <end position="111"/>
    </location>
</feature>
<evidence type="ECO:0000256" key="6">
    <source>
        <dbReference type="SAM" id="Phobius"/>
    </source>
</evidence>
<gene>
    <name evidence="7" type="ORF">SAMN02745910_02084</name>
</gene>
<feature type="transmembrane region" description="Helical" evidence="6">
    <location>
        <begin position="59"/>
        <end position="77"/>
    </location>
</feature>
<feature type="transmembrane region" description="Helical" evidence="6">
    <location>
        <begin position="117"/>
        <end position="137"/>
    </location>
</feature>
<dbReference type="Proteomes" id="UP000182762">
    <property type="component" value="Unassembled WGS sequence"/>
</dbReference>
<dbReference type="GeneID" id="93710752"/>
<comment type="caution">
    <text evidence="7">The sequence shown here is derived from an EMBL/GenBank/DDBJ whole genome shotgun (WGS) entry which is preliminary data.</text>
</comment>
<organism evidence="7 8">
    <name type="scientific">Priestia endophytica DSM 13796</name>
    <dbReference type="NCBI Taxonomy" id="1121089"/>
    <lineage>
        <taxon>Bacteria</taxon>
        <taxon>Bacillati</taxon>
        <taxon>Bacillota</taxon>
        <taxon>Bacilli</taxon>
        <taxon>Bacillales</taxon>
        <taxon>Bacillaceae</taxon>
        <taxon>Priestia</taxon>
    </lineage>
</organism>
<keyword evidence="3 6" id="KW-0812">Transmembrane</keyword>
<dbReference type="Pfam" id="PF03649">
    <property type="entry name" value="UPF0014"/>
    <property type="match status" value="1"/>
</dbReference>
<accession>A0A1I5ZHK4</accession>
<dbReference type="RefSeq" id="WP_061804229.1">
    <property type="nucleotide sequence ID" value="NZ_FOXX01000004.1"/>
</dbReference>
<dbReference type="InterPro" id="IPR005226">
    <property type="entry name" value="UPF0014_fam"/>
</dbReference>
<evidence type="ECO:0000313" key="8">
    <source>
        <dbReference type="Proteomes" id="UP000182762"/>
    </source>
</evidence>
<evidence type="ECO:0000256" key="4">
    <source>
        <dbReference type="ARBA" id="ARBA00022989"/>
    </source>
</evidence>
<keyword evidence="8" id="KW-1185">Reference proteome</keyword>
<evidence type="ECO:0000256" key="3">
    <source>
        <dbReference type="ARBA" id="ARBA00022692"/>
    </source>
</evidence>
<reference evidence="7 8" key="1">
    <citation type="submission" date="2016-10" db="EMBL/GenBank/DDBJ databases">
        <authorList>
            <person name="Varghese N."/>
            <person name="Submissions S."/>
        </authorList>
    </citation>
    <scope>NUCLEOTIDE SEQUENCE [LARGE SCALE GENOMIC DNA]</scope>
    <source>
        <strain evidence="7 8">DSM 13796</strain>
    </source>
</reference>
<evidence type="ECO:0000256" key="2">
    <source>
        <dbReference type="ARBA" id="ARBA00005268"/>
    </source>
</evidence>
<feature type="transmembrane region" description="Helical" evidence="6">
    <location>
        <begin position="6"/>
        <end position="23"/>
    </location>
</feature>
<evidence type="ECO:0000313" key="7">
    <source>
        <dbReference type="EMBL" id="SFQ55915.1"/>
    </source>
</evidence>
<dbReference type="PANTHER" id="PTHR30028">
    <property type="entry name" value="UPF0014 INNER MEMBRANE PROTEIN YBBM-RELATED"/>
    <property type="match status" value="1"/>
</dbReference>
<dbReference type="EMBL" id="FOXX01000004">
    <property type="protein sequence ID" value="SFQ55915.1"/>
    <property type="molecule type" value="Genomic_DNA"/>
</dbReference>
<comment type="subcellular location">
    <subcellularLocation>
        <location evidence="1">Membrane</location>
        <topology evidence="1">Multi-pass membrane protein</topology>
    </subcellularLocation>
</comment>
<dbReference type="PANTHER" id="PTHR30028:SF0">
    <property type="entry name" value="PROTEIN ALUMINUM SENSITIVE 3"/>
    <property type="match status" value="1"/>
</dbReference>
<comment type="similarity">
    <text evidence="2">Belongs to the UPF0014 family.</text>
</comment>
<keyword evidence="4 6" id="KW-1133">Transmembrane helix</keyword>
<keyword evidence="5 6" id="KW-0472">Membrane</keyword>